<dbReference type="RefSeq" id="WP_016656393.1">
    <property type="nucleotide sequence ID" value="NZ_KE340353.1"/>
</dbReference>
<feature type="transmembrane region" description="Helical" evidence="7">
    <location>
        <begin position="114"/>
        <end position="139"/>
    </location>
</feature>
<accession>S3N273</accession>
<dbReference type="SUPFAM" id="SSF47384">
    <property type="entry name" value="Homodimeric domain of signal transducing histidine kinase"/>
    <property type="match status" value="1"/>
</dbReference>
<dbReference type="InterPro" id="IPR004358">
    <property type="entry name" value="Sig_transdc_His_kin-like_C"/>
</dbReference>
<feature type="transmembrane region" description="Helical" evidence="7">
    <location>
        <begin position="571"/>
        <end position="595"/>
    </location>
</feature>
<dbReference type="GO" id="GO:0000155">
    <property type="term" value="F:phosphorelay sensor kinase activity"/>
    <property type="evidence" value="ECO:0007669"/>
    <property type="project" value="InterPro"/>
</dbReference>
<dbReference type="OrthoDB" id="9810730at2"/>
<evidence type="ECO:0000313" key="11">
    <source>
        <dbReference type="Proteomes" id="UP000014568"/>
    </source>
</evidence>
<keyword evidence="5" id="KW-0418">Kinase</keyword>
<evidence type="ECO:0000313" key="10">
    <source>
        <dbReference type="EMBL" id="EPF73827.1"/>
    </source>
</evidence>
<dbReference type="Gene3D" id="1.10.287.130">
    <property type="match status" value="1"/>
</dbReference>
<dbReference type="Gene3D" id="3.40.50.2300">
    <property type="match status" value="1"/>
</dbReference>
<protein>
    <recommendedName>
        <fullName evidence="2">histidine kinase</fullName>
        <ecNumber evidence="2">2.7.13.3</ecNumber>
    </recommendedName>
</protein>
<keyword evidence="11" id="KW-1185">Reference proteome</keyword>
<evidence type="ECO:0000259" key="8">
    <source>
        <dbReference type="PROSITE" id="PS50109"/>
    </source>
</evidence>
<dbReference type="eggNOG" id="COG2205">
    <property type="taxonomic scope" value="Bacteria"/>
</dbReference>
<feature type="transmembrane region" description="Helical" evidence="7">
    <location>
        <begin position="365"/>
        <end position="387"/>
    </location>
</feature>
<dbReference type="Pfam" id="PF00512">
    <property type="entry name" value="HisKA"/>
    <property type="match status" value="1"/>
</dbReference>
<feature type="transmembrane region" description="Helical" evidence="7">
    <location>
        <begin position="615"/>
        <end position="636"/>
    </location>
</feature>
<dbReference type="InterPro" id="IPR011006">
    <property type="entry name" value="CheY-like_superfamily"/>
</dbReference>
<evidence type="ECO:0000256" key="2">
    <source>
        <dbReference type="ARBA" id="ARBA00012438"/>
    </source>
</evidence>
<dbReference type="InterPro" id="IPR036890">
    <property type="entry name" value="HATPase_C_sf"/>
</dbReference>
<keyword evidence="4" id="KW-0808">Transferase</keyword>
<dbReference type="eggNOG" id="COG1457">
    <property type="taxonomic scope" value="Bacteria"/>
</dbReference>
<organism evidence="10 11">
    <name type="scientific">Acinetobacter rudis CIP 110305</name>
    <dbReference type="NCBI Taxonomy" id="421052"/>
    <lineage>
        <taxon>Bacteria</taxon>
        <taxon>Pseudomonadati</taxon>
        <taxon>Pseudomonadota</taxon>
        <taxon>Gammaproteobacteria</taxon>
        <taxon>Moraxellales</taxon>
        <taxon>Moraxellaceae</taxon>
        <taxon>Acinetobacter</taxon>
    </lineage>
</organism>
<dbReference type="AlphaFoldDB" id="S3N273"/>
<dbReference type="Pfam" id="PF02518">
    <property type="entry name" value="HATPase_c"/>
    <property type="match status" value="1"/>
</dbReference>
<dbReference type="Proteomes" id="UP000014568">
    <property type="component" value="Unassembled WGS sequence"/>
</dbReference>
<feature type="modified residue" description="4-aspartylphosphate" evidence="6">
    <location>
        <position position="979"/>
    </location>
</feature>
<dbReference type="PROSITE" id="PS50109">
    <property type="entry name" value="HIS_KIN"/>
    <property type="match status" value="1"/>
</dbReference>
<evidence type="ECO:0000256" key="3">
    <source>
        <dbReference type="ARBA" id="ARBA00022553"/>
    </source>
</evidence>
<dbReference type="Gene3D" id="1.10.4160.10">
    <property type="entry name" value="Hydantoin permease"/>
    <property type="match status" value="1"/>
</dbReference>
<evidence type="ECO:0000256" key="1">
    <source>
        <dbReference type="ARBA" id="ARBA00000085"/>
    </source>
</evidence>
<dbReference type="HOGENOM" id="CLU_008084_0_0_6"/>
<dbReference type="SMART" id="SM00388">
    <property type="entry name" value="HisKA"/>
    <property type="match status" value="1"/>
</dbReference>
<comment type="catalytic activity">
    <reaction evidence="1">
        <text>ATP + protein L-histidine = ADP + protein N-phospho-L-histidine.</text>
        <dbReference type="EC" id="2.7.13.3"/>
    </reaction>
</comment>
<dbReference type="EC" id="2.7.13.3" evidence="2"/>
<dbReference type="InterPro" id="IPR003661">
    <property type="entry name" value="HisK_dim/P_dom"/>
</dbReference>
<sequence length="1144" mass="129774">MQKTSAKNQAPQRITPTRRQYNAWVANESIEDFSLRYTPASIRKWSPWLVSNTSVSTASFLAMEAFGATILWQYGFNNAFFAALVVCLIISLASWAINYYAARYNIDIDLLSRGAGFGYIGSTITSLVYASFTFIFLAFEAAIMAMALQLALNIPLSLGYLISALVILPLVIKGISFINKLQMLTQPFWLVLLILPWFFVLQRQPDLFQQMFGFSGISSSSSEFNQIYFGAAASFLFALITQVGEQADYLRFLPREQQSKKSWYWAIFLGGPLWSILGFIKMLMGMLLLVLALQHFVPTAHLTDPTYLYWIAYQQMIPDAGLALILMLVFVCLAQIKINVSNAYAGSLAWSNFFARLTHSHPGRLVWLIFNIVIAIILMEMQVIHIVEKILGLYSNIALAWIGALVADLVICKPLGLSPKGIEFRRAYLYDINPVGVGALIIASLISISCYIGLLGLYAKALAGFIALASAMISVCVIAYITKGKYYLARQPVQLIETTHVAQCGICQHDYELPDLASCPAYQVNICSLCCSLEARCHDLCKPHGRWSYQLKQSLTYILPRFLIQRVHTQLGLYLLLNLSLNLLLALCLSMIYFQEKYLLLQQGETQAIAYLAQSFFRIYIMLSILMAVATWWILLNFESRQKAEQESQQQTELLITEIDAHYATHQDLLKARNQAEQANQAKNAYLMNISHELRTPLNSIVGYSKLMQQQEQHLTQQGESALHVIQRSGHYLNSLVDDLLDFNNIESGKIYLNMTDIDFPVFMQQLIALFQPQFLEKNILFIKNFTTPLPHFIKSDEKRLEQIFINLLGNALKFTHQGAVHLHLRYSQQSLYITVEDSGCGISPEDLEHIFKPFERGRNVAQLGFKGIGLGLSIVKMLVTALDGEIEVKSKVNQGTKFQVKFYMPEQQWVQPILAQPKPTELHALQQRRILVVDNEAVDRQFICDFLQPFGVLVQQAASGIECLHQVASFQPELILMDWHMPLLDGFATTELLRKNLYSHIPVIMISAAPAHPQISKADLIQDFLVKPMDLQKLLDTILHHLHVSTIQHDIHTASSFVQNRTIAKIQQSNHQNRLQTTDADTKDLTAQLQLLLVLLQQGDIKTLQQQLSHCQSMFPEQQQRWQQAMHHVSNFELQRLKQLLQD</sequence>
<keyword evidence="7" id="KW-0812">Transmembrane</keyword>
<feature type="domain" description="Response regulatory" evidence="9">
    <location>
        <begin position="930"/>
        <end position="1043"/>
    </location>
</feature>
<feature type="transmembrane region" description="Helical" evidence="7">
    <location>
        <begin position="263"/>
        <end position="296"/>
    </location>
</feature>
<dbReference type="SUPFAM" id="SSF55874">
    <property type="entry name" value="ATPase domain of HSP90 chaperone/DNA topoisomerase II/histidine kinase"/>
    <property type="match status" value="1"/>
</dbReference>
<dbReference type="Pfam" id="PF00072">
    <property type="entry name" value="Response_reg"/>
    <property type="match status" value="1"/>
</dbReference>
<dbReference type="eggNOG" id="COG0784">
    <property type="taxonomic scope" value="Bacteria"/>
</dbReference>
<feature type="transmembrane region" description="Helical" evidence="7">
    <location>
        <begin position="151"/>
        <end position="172"/>
    </location>
</feature>
<dbReference type="InterPro" id="IPR005467">
    <property type="entry name" value="His_kinase_dom"/>
</dbReference>
<keyword evidence="7" id="KW-1133">Transmembrane helix</keyword>
<dbReference type="CDD" id="cd00075">
    <property type="entry name" value="HATPase"/>
    <property type="match status" value="1"/>
</dbReference>
<feature type="transmembrane region" description="Helical" evidence="7">
    <location>
        <begin position="316"/>
        <end position="334"/>
    </location>
</feature>
<feature type="transmembrane region" description="Helical" evidence="7">
    <location>
        <begin position="432"/>
        <end position="455"/>
    </location>
</feature>
<evidence type="ECO:0000256" key="5">
    <source>
        <dbReference type="ARBA" id="ARBA00022777"/>
    </source>
</evidence>
<dbReference type="InterPro" id="IPR003594">
    <property type="entry name" value="HATPase_dom"/>
</dbReference>
<dbReference type="CDD" id="cd00082">
    <property type="entry name" value="HisKA"/>
    <property type="match status" value="1"/>
</dbReference>
<dbReference type="InterPro" id="IPR001789">
    <property type="entry name" value="Sig_transdc_resp-reg_receiver"/>
</dbReference>
<dbReference type="STRING" id="632955.GCA_000829675_00451"/>
<dbReference type="InterPro" id="IPR036097">
    <property type="entry name" value="HisK_dim/P_sf"/>
</dbReference>
<evidence type="ECO:0000256" key="4">
    <source>
        <dbReference type="ARBA" id="ARBA00022679"/>
    </source>
</evidence>
<dbReference type="Gene3D" id="3.30.565.10">
    <property type="entry name" value="Histidine kinase-like ATPase, C-terminal domain"/>
    <property type="match status" value="1"/>
</dbReference>
<dbReference type="SUPFAM" id="SSF52172">
    <property type="entry name" value="CheY-like"/>
    <property type="match status" value="1"/>
</dbReference>
<name>S3N273_9GAMM</name>
<keyword evidence="7" id="KW-0472">Membrane</keyword>
<keyword evidence="3 6" id="KW-0597">Phosphoprotein</keyword>
<proteinExistence type="predicted"/>
<dbReference type="PROSITE" id="PS50110">
    <property type="entry name" value="RESPONSE_REGULATORY"/>
    <property type="match status" value="1"/>
</dbReference>
<dbReference type="CDD" id="cd17546">
    <property type="entry name" value="REC_hyHK_CKI1_RcsC-like"/>
    <property type="match status" value="1"/>
</dbReference>
<dbReference type="GO" id="GO:0009927">
    <property type="term" value="F:histidine phosphotransfer kinase activity"/>
    <property type="evidence" value="ECO:0007669"/>
    <property type="project" value="TreeGrafter"/>
</dbReference>
<dbReference type="PANTHER" id="PTHR43047:SF72">
    <property type="entry name" value="OSMOSENSING HISTIDINE PROTEIN KINASE SLN1"/>
    <property type="match status" value="1"/>
</dbReference>
<feature type="domain" description="Histidine kinase" evidence="8">
    <location>
        <begin position="689"/>
        <end position="907"/>
    </location>
</feature>
<dbReference type="PATRIC" id="fig|421052.3.peg.1937"/>
<dbReference type="FunFam" id="3.30.565.10:FF:000006">
    <property type="entry name" value="Sensor histidine kinase WalK"/>
    <property type="match status" value="1"/>
</dbReference>
<feature type="transmembrane region" description="Helical" evidence="7">
    <location>
        <begin position="393"/>
        <end position="411"/>
    </location>
</feature>
<dbReference type="PANTHER" id="PTHR43047">
    <property type="entry name" value="TWO-COMPONENT HISTIDINE PROTEIN KINASE"/>
    <property type="match status" value="1"/>
</dbReference>
<feature type="transmembrane region" description="Helical" evidence="7">
    <location>
        <begin position="461"/>
        <end position="481"/>
    </location>
</feature>
<dbReference type="EMBL" id="ATGI01000023">
    <property type="protein sequence ID" value="EPF73827.1"/>
    <property type="molecule type" value="Genomic_DNA"/>
</dbReference>
<feature type="transmembrane region" description="Helical" evidence="7">
    <location>
        <begin position="184"/>
        <end position="204"/>
    </location>
</feature>
<dbReference type="PRINTS" id="PR00344">
    <property type="entry name" value="BCTRLSENSOR"/>
</dbReference>
<dbReference type="SMART" id="SM00448">
    <property type="entry name" value="REC"/>
    <property type="match status" value="1"/>
</dbReference>
<feature type="transmembrane region" description="Helical" evidence="7">
    <location>
        <begin position="80"/>
        <end position="102"/>
    </location>
</feature>
<dbReference type="SMART" id="SM00387">
    <property type="entry name" value="HATPase_c"/>
    <property type="match status" value="1"/>
</dbReference>
<gene>
    <name evidence="10" type="ORF">F945_01986</name>
</gene>
<evidence type="ECO:0000256" key="7">
    <source>
        <dbReference type="SAM" id="Phobius"/>
    </source>
</evidence>
<comment type="caution">
    <text evidence="10">The sequence shown here is derived from an EMBL/GenBank/DDBJ whole genome shotgun (WGS) entry which is preliminary data.</text>
</comment>
<evidence type="ECO:0000259" key="9">
    <source>
        <dbReference type="PROSITE" id="PS50110"/>
    </source>
</evidence>
<reference evidence="10 11" key="1">
    <citation type="submission" date="2013-06" db="EMBL/GenBank/DDBJ databases">
        <title>The Genome Sequence of Acinetobacter rudis CIP 110305.</title>
        <authorList>
            <consortium name="The Broad Institute Genome Sequencing Platform"/>
            <consortium name="The Broad Institute Genome Sequencing Center for Infectious Disease"/>
            <person name="Cerqueira G."/>
            <person name="Feldgarden M."/>
            <person name="Courvalin P."/>
            <person name="Perichon B."/>
            <person name="Grillot-Courvalin C."/>
            <person name="Clermont D."/>
            <person name="Rocha E."/>
            <person name="Yoon E.-J."/>
            <person name="Nemec A."/>
            <person name="Young S.K."/>
            <person name="Zeng Q."/>
            <person name="Gargeya S."/>
            <person name="Fitzgerald M."/>
            <person name="Abouelleil A."/>
            <person name="Alvarado L."/>
            <person name="Berlin A.M."/>
            <person name="Chapman S.B."/>
            <person name="Dewar J."/>
            <person name="Goldberg J."/>
            <person name="Griggs A."/>
            <person name="Gujja S."/>
            <person name="Hansen M."/>
            <person name="Howarth C."/>
            <person name="Imamovic A."/>
            <person name="Larimer J."/>
            <person name="McCowan C."/>
            <person name="Murphy C."/>
            <person name="Pearson M."/>
            <person name="Priest M."/>
            <person name="Roberts A."/>
            <person name="Saif S."/>
            <person name="Shea T."/>
            <person name="Sykes S."/>
            <person name="Wortman J."/>
            <person name="Nusbaum C."/>
            <person name="Birren B."/>
        </authorList>
    </citation>
    <scope>NUCLEOTIDE SEQUENCE [LARGE SCALE GENOMIC DNA]</scope>
    <source>
        <strain evidence="10 11">CIP 110305</strain>
    </source>
</reference>
<evidence type="ECO:0000256" key="6">
    <source>
        <dbReference type="PROSITE-ProRule" id="PRU00169"/>
    </source>
</evidence>
<dbReference type="GO" id="GO:0005886">
    <property type="term" value="C:plasma membrane"/>
    <property type="evidence" value="ECO:0007669"/>
    <property type="project" value="UniProtKB-ARBA"/>
</dbReference>